<dbReference type="GO" id="GO:0009636">
    <property type="term" value="P:response to toxic substance"/>
    <property type="evidence" value="ECO:0007669"/>
    <property type="project" value="TreeGrafter"/>
</dbReference>
<evidence type="ECO:0000259" key="3">
    <source>
        <dbReference type="Pfam" id="PF10882"/>
    </source>
</evidence>
<feature type="transmembrane region" description="Helical" evidence="1">
    <location>
        <begin position="231"/>
        <end position="252"/>
    </location>
</feature>
<evidence type="ECO:0000313" key="4">
    <source>
        <dbReference type="EMBL" id="HJC72093.1"/>
    </source>
</evidence>
<feature type="domain" description="Bacterial Pleckstrin homology" evidence="3">
    <location>
        <begin position="274"/>
        <end position="346"/>
    </location>
</feature>
<feature type="domain" description="DUF1648" evidence="2">
    <location>
        <begin position="14"/>
        <end position="60"/>
    </location>
</feature>
<feature type="transmembrane region" description="Helical" evidence="1">
    <location>
        <begin position="188"/>
        <end position="208"/>
    </location>
</feature>
<gene>
    <name evidence="4" type="ORF">H9698_04775</name>
</gene>
<feature type="transmembrane region" description="Helical" evidence="1">
    <location>
        <begin position="7"/>
        <end position="29"/>
    </location>
</feature>
<dbReference type="InterPro" id="IPR025962">
    <property type="entry name" value="SdpI/YhfL"/>
</dbReference>
<dbReference type="PANTHER" id="PTHR37810">
    <property type="entry name" value="IMMUNITY PROTEIN SDPI"/>
    <property type="match status" value="1"/>
</dbReference>
<reference evidence="4" key="2">
    <citation type="submission" date="2021-04" db="EMBL/GenBank/DDBJ databases">
        <authorList>
            <person name="Gilroy R."/>
        </authorList>
    </citation>
    <scope>NUCLEOTIDE SEQUENCE</scope>
    <source>
        <strain evidence="4">5933</strain>
    </source>
</reference>
<feature type="transmembrane region" description="Helical" evidence="1">
    <location>
        <begin position="49"/>
        <end position="73"/>
    </location>
</feature>
<reference evidence="4" key="1">
    <citation type="journal article" date="2021" name="PeerJ">
        <title>Extensive microbial diversity within the chicken gut microbiome revealed by metagenomics and culture.</title>
        <authorList>
            <person name="Gilroy R."/>
            <person name="Ravi A."/>
            <person name="Getino M."/>
            <person name="Pursley I."/>
            <person name="Horton D.L."/>
            <person name="Alikhan N.F."/>
            <person name="Baker D."/>
            <person name="Gharbi K."/>
            <person name="Hall N."/>
            <person name="Watson M."/>
            <person name="Adriaenssens E.M."/>
            <person name="Foster-Nyarko E."/>
            <person name="Jarju S."/>
            <person name="Secka A."/>
            <person name="Antonio M."/>
            <person name="Oren A."/>
            <person name="Chaudhuri R.R."/>
            <person name="La Ragione R."/>
            <person name="Hildebrand F."/>
            <person name="Pallen M.J."/>
        </authorList>
    </citation>
    <scope>NUCLEOTIDE SEQUENCE</scope>
    <source>
        <strain evidence="4">5933</strain>
    </source>
</reference>
<feature type="transmembrane region" description="Helical" evidence="1">
    <location>
        <begin position="116"/>
        <end position="133"/>
    </location>
</feature>
<feature type="transmembrane region" description="Helical" evidence="1">
    <location>
        <begin position="85"/>
        <end position="110"/>
    </location>
</feature>
<keyword evidence="1" id="KW-0472">Membrane</keyword>
<evidence type="ECO:0000313" key="5">
    <source>
        <dbReference type="Proteomes" id="UP000823918"/>
    </source>
</evidence>
<proteinExistence type="predicted"/>
<dbReference type="InterPro" id="IPR012867">
    <property type="entry name" value="DUF1648"/>
</dbReference>
<evidence type="ECO:0000259" key="2">
    <source>
        <dbReference type="Pfam" id="PF07853"/>
    </source>
</evidence>
<dbReference type="PANTHER" id="PTHR37810:SF5">
    <property type="entry name" value="IMMUNITY PROTEIN SDPI"/>
    <property type="match status" value="1"/>
</dbReference>
<keyword evidence="1" id="KW-1133">Transmembrane helix</keyword>
<evidence type="ECO:0000256" key="1">
    <source>
        <dbReference type="SAM" id="Phobius"/>
    </source>
</evidence>
<dbReference type="AlphaFoldDB" id="A0A9D2Q372"/>
<protein>
    <submittedName>
        <fullName evidence="4">SdpI family protein</fullName>
    </submittedName>
</protein>
<dbReference type="Pfam" id="PF07853">
    <property type="entry name" value="DUF1648"/>
    <property type="match status" value="1"/>
</dbReference>
<dbReference type="EMBL" id="DWWA01000023">
    <property type="protein sequence ID" value="HJC72093.1"/>
    <property type="molecule type" value="Genomic_DNA"/>
</dbReference>
<sequence length="368" mass="41685">MMKYKKILLLTSVMLLLPIIVGVFLWGQLPEKMPTHWGFSGQIDGWSGKAFAVFGTPILLLVFHWITAALVFLDARNREQSEQAINLVFFIFPVLSWISSGMIYAASMGIEMNTTTWMEVLLGVLFLIMGNYFPKMKRNYTMGIRVPWTVSNEENWVKTHRFGGKVWVAGGLVMLMSAFLPADISVSVLIAAIVVIAVVPIAYSYLYYRKQTKNNSFHVDDPMMQQKKTRIWWFVTLGIGVLVLVFVGVMLFTGDITVEYSDTAMTLQADYWPDASISYDDIQALEYREQDVHGIRTNGFGSPRLLMGTFRNDEFGTYTRYSYTKCTSAVVLELQNEVLVVSGKDEAATRQIYETLLEHVSSEQLNAA</sequence>
<dbReference type="InterPro" id="IPR027783">
    <property type="entry name" value="Bacterial_PH-related"/>
</dbReference>
<dbReference type="Pfam" id="PF10882">
    <property type="entry name" value="bPH_5"/>
    <property type="match status" value="1"/>
</dbReference>
<name>A0A9D2Q372_9FIRM</name>
<feature type="transmembrane region" description="Helical" evidence="1">
    <location>
        <begin position="166"/>
        <end position="182"/>
    </location>
</feature>
<dbReference type="Proteomes" id="UP000823918">
    <property type="component" value="Unassembled WGS sequence"/>
</dbReference>
<keyword evidence="1" id="KW-0812">Transmembrane</keyword>
<dbReference type="Pfam" id="PF13630">
    <property type="entry name" value="SdpI"/>
    <property type="match status" value="1"/>
</dbReference>
<accession>A0A9D2Q372</accession>
<comment type="caution">
    <text evidence="4">The sequence shown here is derived from an EMBL/GenBank/DDBJ whole genome shotgun (WGS) entry which is preliminary data.</text>
</comment>
<organism evidence="4 5">
    <name type="scientific">Candidatus Ruthenibacterium merdavium</name>
    <dbReference type="NCBI Taxonomy" id="2838752"/>
    <lineage>
        <taxon>Bacteria</taxon>
        <taxon>Bacillati</taxon>
        <taxon>Bacillota</taxon>
        <taxon>Clostridia</taxon>
        <taxon>Eubacteriales</taxon>
        <taxon>Oscillospiraceae</taxon>
        <taxon>Ruthenibacterium</taxon>
    </lineage>
</organism>